<dbReference type="AlphaFoldDB" id="A0A918MUU2"/>
<feature type="transmembrane region" description="Helical" evidence="1">
    <location>
        <begin position="91"/>
        <end position="110"/>
    </location>
</feature>
<dbReference type="InterPro" id="IPR007404">
    <property type="entry name" value="YdjM-like"/>
</dbReference>
<dbReference type="EMBL" id="BMXP01000001">
    <property type="protein sequence ID" value="GGW72982.1"/>
    <property type="molecule type" value="Genomic_DNA"/>
</dbReference>
<comment type="caution">
    <text evidence="2">The sequence shown here is derived from an EMBL/GenBank/DDBJ whole genome shotgun (WGS) entry which is preliminary data.</text>
</comment>
<evidence type="ECO:0000256" key="1">
    <source>
        <dbReference type="SAM" id="Phobius"/>
    </source>
</evidence>
<keyword evidence="1" id="KW-0472">Membrane</keyword>
<dbReference type="PANTHER" id="PTHR40031:SF1">
    <property type="entry name" value="MEMBRANE-BOUND METAL-DEPENDENT HYDROLASE"/>
    <property type="match status" value="1"/>
</dbReference>
<sequence>MDPFTHTFAGGLMASSGLKKLTPLATAAILIGVNAPDVDIVASWMGEYSSLAHRRGWTHGVLAWFILPLLLTGILMLLSRVWPRLTANGSAAFWPLFLVSLLAVLSHPFLDWLNNYGIRLLMPFDSQWFYGDSMFILDPWLWLIMGGAWFWVSSGHRWQLALWAVFWLGSSLVVTLNDVTGTPVLVLWYLGLAGIIGGRFLMSSFSPGVIARGALIMASLYIALSIFAGRIAVNEVNCYVQAQAGQQPIDIMVSPAPANPLRSTVVVVHGDHYQLGQWDWLADKPVRLDTELPLNIQSPIVQAAATAPHARQYLSWSRFPFANIAPRENGGYRVSFKDARYAHRGDTLSGPTVELDDELKVLPQSENQ</sequence>
<dbReference type="Pfam" id="PF04307">
    <property type="entry name" value="YdjM"/>
    <property type="match status" value="1"/>
</dbReference>
<protein>
    <recommendedName>
        <fullName evidence="4">Metal-dependent hydrolase</fullName>
    </recommendedName>
</protein>
<evidence type="ECO:0008006" key="4">
    <source>
        <dbReference type="Google" id="ProtNLM"/>
    </source>
</evidence>
<proteinExistence type="predicted"/>
<dbReference type="RefSeq" id="WP_189403097.1">
    <property type="nucleotide sequence ID" value="NZ_BMXP01000001.1"/>
</dbReference>
<reference evidence="2" key="1">
    <citation type="journal article" date="2014" name="Int. J. Syst. Evol. Microbiol.">
        <title>Complete genome sequence of Corynebacterium casei LMG S-19264T (=DSM 44701T), isolated from a smear-ripened cheese.</title>
        <authorList>
            <consortium name="US DOE Joint Genome Institute (JGI-PGF)"/>
            <person name="Walter F."/>
            <person name="Albersmeier A."/>
            <person name="Kalinowski J."/>
            <person name="Ruckert C."/>
        </authorList>
    </citation>
    <scope>NUCLEOTIDE SEQUENCE</scope>
    <source>
        <strain evidence="2">KCTC 22164</strain>
    </source>
</reference>
<name>A0A918MUU2_9ALTE</name>
<evidence type="ECO:0000313" key="2">
    <source>
        <dbReference type="EMBL" id="GGW72982.1"/>
    </source>
</evidence>
<gene>
    <name evidence="2" type="ORF">GCM10007391_00640</name>
</gene>
<keyword evidence="3" id="KW-1185">Reference proteome</keyword>
<feature type="transmembrane region" description="Helical" evidence="1">
    <location>
        <begin position="214"/>
        <end position="233"/>
    </location>
</feature>
<feature type="transmembrane region" description="Helical" evidence="1">
    <location>
        <begin position="57"/>
        <end position="79"/>
    </location>
</feature>
<feature type="transmembrane region" description="Helical" evidence="1">
    <location>
        <begin position="130"/>
        <end position="151"/>
    </location>
</feature>
<feature type="transmembrane region" description="Helical" evidence="1">
    <location>
        <begin position="158"/>
        <end position="176"/>
    </location>
</feature>
<accession>A0A918MUU2</accession>
<dbReference type="PANTHER" id="PTHR40031">
    <property type="entry name" value="HYPOTHETICAL MEMBRANE SPANNING PROTEIN"/>
    <property type="match status" value="1"/>
</dbReference>
<feature type="transmembrane region" description="Helical" evidence="1">
    <location>
        <begin position="182"/>
        <end position="202"/>
    </location>
</feature>
<evidence type="ECO:0000313" key="3">
    <source>
        <dbReference type="Proteomes" id="UP000631300"/>
    </source>
</evidence>
<dbReference type="Proteomes" id="UP000631300">
    <property type="component" value="Unassembled WGS sequence"/>
</dbReference>
<dbReference type="InterPro" id="IPR053170">
    <property type="entry name" value="Transcription_regulator"/>
</dbReference>
<keyword evidence="1" id="KW-0812">Transmembrane</keyword>
<reference evidence="2" key="2">
    <citation type="submission" date="2020-09" db="EMBL/GenBank/DDBJ databases">
        <authorList>
            <person name="Sun Q."/>
            <person name="Kim S."/>
        </authorList>
    </citation>
    <scope>NUCLEOTIDE SEQUENCE</scope>
    <source>
        <strain evidence="2">KCTC 22164</strain>
    </source>
</reference>
<organism evidence="2 3">
    <name type="scientific">Alteromonas halophila</name>
    <dbReference type="NCBI Taxonomy" id="516698"/>
    <lineage>
        <taxon>Bacteria</taxon>
        <taxon>Pseudomonadati</taxon>
        <taxon>Pseudomonadota</taxon>
        <taxon>Gammaproteobacteria</taxon>
        <taxon>Alteromonadales</taxon>
        <taxon>Alteromonadaceae</taxon>
        <taxon>Alteromonas/Salinimonas group</taxon>
        <taxon>Alteromonas</taxon>
    </lineage>
</organism>
<keyword evidence="1" id="KW-1133">Transmembrane helix</keyword>